<protein>
    <submittedName>
        <fullName evidence="1">HNH endonuclease</fullName>
    </submittedName>
</protein>
<keyword evidence="1" id="KW-0255">Endonuclease</keyword>
<dbReference type="AlphaFoldDB" id="A0A941E3B0"/>
<accession>A0A941E3B0</accession>
<organism evidence="1 2">
    <name type="scientific">Actinospica acidithermotolerans</name>
    <dbReference type="NCBI Taxonomy" id="2828514"/>
    <lineage>
        <taxon>Bacteria</taxon>
        <taxon>Bacillati</taxon>
        <taxon>Actinomycetota</taxon>
        <taxon>Actinomycetes</taxon>
        <taxon>Catenulisporales</taxon>
        <taxon>Actinospicaceae</taxon>
        <taxon>Actinospica</taxon>
    </lineage>
</organism>
<dbReference type="GO" id="GO:0004519">
    <property type="term" value="F:endonuclease activity"/>
    <property type="evidence" value="ECO:0007669"/>
    <property type="project" value="UniProtKB-KW"/>
</dbReference>
<dbReference type="RefSeq" id="WP_212516558.1">
    <property type="nucleotide sequence ID" value="NZ_JAGSOH010000005.1"/>
</dbReference>
<comment type="caution">
    <text evidence="1">The sequence shown here is derived from an EMBL/GenBank/DDBJ whole genome shotgun (WGS) entry which is preliminary data.</text>
</comment>
<keyword evidence="1" id="KW-0540">Nuclease</keyword>
<dbReference type="Proteomes" id="UP000676325">
    <property type="component" value="Unassembled WGS sequence"/>
</dbReference>
<evidence type="ECO:0000313" key="1">
    <source>
        <dbReference type="EMBL" id="MBR7825410.1"/>
    </source>
</evidence>
<keyword evidence="1" id="KW-0378">Hydrolase</keyword>
<name>A0A941E3B0_9ACTN</name>
<dbReference type="CDD" id="cd00085">
    <property type="entry name" value="HNHc"/>
    <property type="match status" value="1"/>
</dbReference>
<gene>
    <name evidence="1" type="ORF">KDK95_03765</name>
</gene>
<evidence type="ECO:0000313" key="2">
    <source>
        <dbReference type="Proteomes" id="UP000676325"/>
    </source>
</evidence>
<keyword evidence="2" id="KW-1185">Reference proteome</keyword>
<dbReference type="EMBL" id="JAGSOH010000005">
    <property type="protein sequence ID" value="MBR7825410.1"/>
    <property type="molecule type" value="Genomic_DNA"/>
</dbReference>
<proteinExistence type="predicted"/>
<dbReference type="InterPro" id="IPR003615">
    <property type="entry name" value="HNH_nuc"/>
</dbReference>
<reference evidence="1" key="1">
    <citation type="submission" date="2021-04" db="EMBL/GenBank/DDBJ databases">
        <title>Genome based classification of Actinospica acidithermotolerans sp. nov., an actinobacterium isolated from an Indonesian hot spring.</title>
        <authorList>
            <person name="Kusuma A.B."/>
            <person name="Putra K.E."/>
            <person name="Nafisah S."/>
            <person name="Loh J."/>
            <person name="Nouioui I."/>
            <person name="Goodfellow M."/>
        </authorList>
    </citation>
    <scope>NUCLEOTIDE SEQUENCE</scope>
    <source>
        <strain evidence="1">MGRD01-02</strain>
    </source>
</reference>
<sequence>MTAARPRGMYTPEKLIPAVAAAGTLGEVLTNLGLEDSRERRAYVSRRIKALGIDGSHLHSTSLLYTDADLREAVSVSATMVDVAVLLGAKPMGGTIHHLRRRIDALGLDTGHFNKSRPRESIKPRTASVGFRYEGRRLVVDEAMLRAVVPRCHSVAHVVRMLGMAPSAQRCGLVREEARRLGLDTRHFLGQGHLRGIPNGRRMAPEAVLIFRPEQLQRAKPPVLRRALIETGMAERCAGCGTGPEWLGRPLTLELDHINGDFRDNRRENLRFMCPNCHATTDNYCRKKSIR</sequence>